<evidence type="ECO:0000256" key="1">
    <source>
        <dbReference type="SAM" id="MobiDB-lite"/>
    </source>
</evidence>
<evidence type="ECO:0008006" key="5">
    <source>
        <dbReference type="Google" id="ProtNLM"/>
    </source>
</evidence>
<evidence type="ECO:0000256" key="2">
    <source>
        <dbReference type="SAM" id="Phobius"/>
    </source>
</evidence>
<keyword evidence="4" id="KW-1185">Reference proteome</keyword>
<protein>
    <recommendedName>
        <fullName evidence="5">WD40-like Beta Propeller Repeat</fullName>
    </recommendedName>
</protein>
<keyword evidence="2" id="KW-0812">Transmembrane</keyword>
<dbReference type="EMBL" id="JBITLV010000001">
    <property type="protein sequence ID" value="MFI7586299.1"/>
    <property type="molecule type" value="Genomic_DNA"/>
</dbReference>
<name>A0ABW8AIW3_9ACTN</name>
<dbReference type="SUPFAM" id="SSF82171">
    <property type="entry name" value="DPP6 N-terminal domain-like"/>
    <property type="match status" value="1"/>
</dbReference>
<sequence>MTAELRDLLDDLSAEVVQDVPIDLDDVYVRVAGHRRDRWRTVGRNLLVAAAVLLLAAPLVTSLLPVTAVPATGEGRTGLPDSWFDVPRGLPNVRHEPMTAASMVLGAGPTVTRDYPVNGYFLVSADGRRYAQLPWKGGANEDLALSPDGRQVAWLDMDDSDHPRLRTWRLAEGRRTSVELPAGAGHQVVWGDGGIYVVQDQAVSFVTAAGQVRRLCTCHVTALARSGDGRVFQPAAEGGYLDIEGMPWVPMTSWDRAAYGSVSTPLTASPDGTRSAFADSVQPAEGEQISGGSGYGYEILIGRRNARGKAVTQAMPVPGGTDVAYATAMAWSDRGVLVRVTTLAGDENGPTTLYELNPDTGVWRELGTGPRQVVPVAVANDVVAAGLVPAVRPVVTRWERFVNALLSPPTPPLPVYVLLVVIAGAGVLVRRRMRTVAQAEELT</sequence>
<comment type="caution">
    <text evidence="3">The sequence shown here is derived from an EMBL/GenBank/DDBJ whole genome shotgun (WGS) entry which is preliminary data.</text>
</comment>
<evidence type="ECO:0000313" key="4">
    <source>
        <dbReference type="Proteomes" id="UP001612915"/>
    </source>
</evidence>
<dbReference type="RefSeq" id="WP_398275700.1">
    <property type="nucleotide sequence ID" value="NZ_JBITLV010000001.1"/>
</dbReference>
<gene>
    <name evidence="3" type="ORF">ACIB24_04425</name>
</gene>
<accession>A0ABW8AIW3</accession>
<feature type="transmembrane region" description="Helical" evidence="2">
    <location>
        <begin position="413"/>
        <end position="429"/>
    </location>
</feature>
<proteinExistence type="predicted"/>
<evidence type="ECO:0000313" key="3">
    <source>
        <dbReference type="EMBL" id="MFI7586299.1"/>
    </source>
</evidence>
<keyword evidence="2" id="KW-1133">Transmembrane helix</keyword>
<organism evidence="3 4">
    <name type="scientific">Spongisporangium articulatum</name>
    <dbReference type="NCBI Taxonomy" id="3362603"/>
    <lineage>
        <taxon>Bacteria</taxon>
        <taxon>Bacillati</taxon>
        <taxon>Actinomycetota</taxon>
        <taxon>Actinomycetes</taxon>
        <taxon>Kineosporiales</taxon>
        <taxon>Kineosporiaceae</taxon>
        <taxon>Spongisporangium</taxon>
    </lineage>
</organism>
<feature type="region of interest" description="Disordered" evidence="1">
    <location>
        <begin position="269"/>
        <end position="289"/>
    </location>
</feature>
<keyword evidence="2" id="KW-0472">Membrane</keyword>
<feature type="transmembrane region" description="Helical" evidence="2">
    <location>
        <begin position="45"/>
        <end position="66"/>
    </location>
</feature>
<reference evidence="3 4" key="1">
    <citation type="submission" date="2024-10" db="EMBL/GenBank/DDBJ databases">
        <title>The Natural Products Discovery Center: Release of the First 8490 Sequenced Strains for Exploring Actinobacteria Biosynthetic Diversity.</title>
        <authorList>
            <person name="Kalkreuter E."/>
            <person name="Kautsar S.A."/>
            <person name="Yang D."/>
            <person name="Bader C.D."/>
            <person name="Teijaro C.N."/>
            <person name="Fluegel L."/>
            <person name="Davis C.M."/>
            <person name="Simpson J.R."/>
            <person name="Lauterbach L."/>
            <person name="Steele A.D."/>
            <person name="Gui C."/>
            <person name="Meng S."/>
            <person name="Li G."/>
            <person name="Viehrig K."/>
            <person name="Ye F."/>
            <person name="Su P."/>
            <person name="Kiefer A.F."/>
            <person name="Nichols A."/>
            <person name="Cepeda A.J."/>
            <person name="Yan W."/>
            <person name="Fan B."/>
            <person name="Jiang Y."/>
            <person name="Adhikari A."/>
            <person name="Zheng C.-J."/>
            <person name="Schuster L."/>
            <person name="Cowan T.M."/>
            <person name="Smanski M.J."/>
            <person name="Chevrette M.G."/>
            <person name="De Carvalho L.P.S."/>
            <person name="Shen B."/>
        </authorList>
    </citation>
    <scope>NUCLEOTIDE SEQUENCE [LARGE SCALE GENOMIC DNA]</scope>
    <source>
        <strain evidence="3 4">NPDC049639</strain>
    </source>
</reference>
<dbReference type="Proteomes" id="UP001612915">
    <property type="component" value="Unassembled WGS sequence"/>
</dbReference>